<dbReference type="PANTHER" id="PTHR46873:SF1">
    <property type="entry name" value="EXPRESSED PROTEIN"/>
    <property type="match status" value="1"/>
</dbReference>
<dbReference type="InterPro" id="IPR003609">
    <property type="entry name" value="Pan_app"/>
</dbReference>
<dbReference type="Gene3D" id="3.50.4.10">
    <property type="entry name" value="Hepatocyte Growth Factor"/>
    <property type="match status" value="1"/>
</dbReference>
<dbReference type="GeneID" id="17350001"/>
<evidence type="ECO:0000256" key="1">
    <source>
        <dbReference type="SAM" id="MobiDB-lite"/>
    </source>
</evidence>
<evidence type="ECO:0000313" key="5">
    <source>
        <dbReference type="Proteomes" id="UP000008141"/>
    </source>
</evidence>
<gene>
    <name evidence="4" type="ORF">CHLNCDRAFT_136271</name>
</gene>
<dbReference type="Pfam" id="PF14295">
    <property type="entry name" value="PAN_4"/>
    <property type="match status" value="1"/>
</dbReference>
<dbReference type="AlphaFoldDB" id="E1ZUC6"/>
<dbReference type="PANTHER" id="PTHR46873">
    <property type="entry name" value="EXPRESSED PROTEIN"/>
    <property type="match status" value="1"/>
</dbReference>
<feature type="domain" description="Hydroxyproline O-arabinosyltransferase-like" evidence="3">
    <location>
        <begin position="236"/>
        <end position="264"/>
    </location>
</feature>
<dbReference type="RefSeq" id="XP_005842701.1">
    <property type="nucleotide sequence ID" value="XM_005842644.1"/>
</dbReference>
<organism evidence="5">
    <name type="scientific">Chlorella variabilis</name>
    <name type="common">Green alga</name>
    <dbReference type="NCBI Taxonomy" id="554065"/>
    <lineage>
        <taxon>Eukaryota</taxon>
        <taxon>Viridiplantae</taxon>
        <taxon>Chlorophyta</taxon>
        <taxon>core chlorophytes</taxon>
        <taxon>Trebouxiophyceae</taxon>
        <taxon>Chlorellales</taxon>
        <taxon>Chlorellaceae</taxon>
        <taxon>Chlorella clade</taxon>
        <taxon>Chlorella</taxon>
    </lineage>
</organism>
<dbReference type="Pfam" id="PF23452">
    <property type="entry name" value="HPAT"/>
    <property type="match status" value="1"/>
</dbReference>
<dbReference type="EMBL" id="GL433962">
    <property type="protein sequence ID" value="EFN50569.1"/>
    <property type="molecule type" value="Genomic_DNA"/>
</dbReference>
<protein>
    <submittedName>
        <fullName evidence="4">Uncharacterized protein</fullName>
    </submittedName>
</protein>
<dbReference type="KEGG" id="cvr:CHLNCDRAFT_136271"/>
<dbReference type="OrthoDB" id="532384at2759"/>
<feature type="compositionally biased region" description="Gly residues" evidence="1">
    <location>
        <begin position="98"/>
        <end position="112"/>
    </location>
</feature>
<evidence type="ECO:0000313" key="4">
    <source>
        <dbReference type="EMBL" id="EFN50569.1"/>
    </source>
</evidence>
<sequence length="264" mass="28594">MERLLAPQRRGYLLFTLATITIMYTWSSVNHLSELIEAEPDLPTESSIFKRAEQNIASHLHLQAGVAKFRGMVGNQLPNGLQGQQEQQQQKPWAKKAGQGGSSGATGGGGKAKPGLAVTVTEGRCNMLNNTDYWGDALVWGHSHKTESAMECCQACTDFKPAADNEQMDCNIWVYCGDKALCGAHHKECWLKHLAHPYGTAPAKEGPDVGWTTGILAAKDEAAADVGGGGGAERAFHVVITAAGSAVHWQSRVGYYWFKKIKKQ</sequence>
<dbReference type="Proteomes" id="UP000008141">
    <property type="component" value="Unassembled WGS sequence"/>
</dbReference>
<evidence type="ECO:0000259" key="3">
    <source>
        <dbReference type="Pfam" id="PF23452"/>
    </source>
</evidence>
<feature type="region of interest" description="Disordered" evidence="1">
    <location>
        <begin position="77"/>
        <end position="113"/>
    </location>
</feature>
<feature type="non-terminal residue" evidence="4">
    <location>
        <position position="264"/>
    </location>
</feature>
<proteinExistence type="predicted"/>
<dbReference type="STRING" id="554065.E1ZUC6"/>
<dbReference type="InterPro" id="IPR056508">
    <property type="entry name" value="HPAT-like"/>
</dbReference>
<dbReference type="eggNOG" id="ENOG502QQNK">
    <property type="taxonomic scope" value="Eukaryota"/>
</dbReference>
<reference evidence="4 5" key="1">
    <citation type="journal article" date="2010" name="Plant Cell">
        <title>The Chlorella variabilis NC64A genome reveals adaptation to photosymbiosis, coevolution with viruses, and cryptic sex.</title>
        <authorList>
            <person name="Blanc G."/>
            <person name="Duncan G."/>
            <person name="Agarkova I."/>
            <person name="Borodovsky M."/>
            <person name="Gurnon J."/>
            <person name="Kuo A."/>
            <person name="Lindquist E."/>
            <person name="Lucas S."/>
            <person name="Pangilinan J."/>
            <person name="Polle J."/>
            <person name="Salamov A."/>
            <person name="Terry A."/>
            <person name="Yamada T."/>
            <person name="Dunigan D.D."/>
            <person name="Grigoriev I.V."/>
            <person name="Claverie J.M."/>
            <person name="Van Etten J.L."/>
        </authorList>
    </citation>
    <scope>NUCLEOTIDE SEQUENCE [LARGE SCALE GENOMIC DNA]</scope>
    <source>
        <strain evidence="4 5">NC64A</strain>
    </source>
</reference>
<name>E1ZUC6_CHLVA</name>
<dbReference type="InParanoid" id="E1ZUC6"/>
<evidence type="ECO:0000259" key="2">
    <source>
        <dbReference type="Pfam" id="PF14295"/>
    </source>
</evidence>
<feature type="compositionally biased region" description="Low complexity" evidence="1">
    <location>
        <begin position="77"/>
        <end position="97"/>
    </location>
</feature>
<keyword evidence="5" id="KW-1185">Reference proteome</keyword>
<accession>E1ZUC6</accession>
<feature type="domain" description="Apple" evidence="2">
    <location>
        <begin position="131"/>
        <end position="192"/>
    </location>
</feature>